<evidence type="ECO:0000256" key="5">
    <source>
        <dbReference type="ARBA" id="ARBA00022840"/>
    </source>
</evidence>
<sequence length="541" mass="63185">MSSNQVRVSNTIIYKHDETEDAFIRHEPLGHGAFGIVFRVTDTKTNDDYAIKVLPRERYDGPKNQNRLEKLKREFNIQTNLNHPNIVKAYYMFSDNHNYYILLEYCPKGTIRDFIKSSKKPYLTEQETKKILKDVVNGVEYLHKNHIIHRDLKLTNYMIGSDGKVKLADFGLSTILNHDDEKRYTICGTPAYTSPELLQDINKGHSYEVDVWAIGVSAFTMLTGHHPFEGKKKSITFENIKNCDYDFPPNVTISLNARDFITTIFKVDPKWRPSASELMKHPFLTTIEKPSIQSSLPNDQIQNENGQYKKQPNIPDPVRPRELIVPKEEDTQLKNEDKNDHKLPKDFKIPKFFVSNFLFHDKNLCYLLIDGIVGVCFEDKSRMVMDPNEKFIQYYKNYDSQPKLIVLDAYLNKTNQLKKIKLNRKLKFIKKMAKKLKKTKSSNELQNENYDSSDLLHHVKYFMNKDGSIVFRFNDKNSQVNFIDDDKLIIFNDNKKMCIVKNMTDECKLLSLEKVSKMPERCNEHKKLLAAKELLIELSKS</sequence>
<dbReference type="InterPro" id="IPR000719">
    <property type="entry name" value="Prot_kinase_dom"/>
</dbReference>
<dbReference type="Pfam" id="PF00659">
    <property type="entry name" value="POLO_box"/>
    <property type="match status" value="1"/>
</dbReference>
<dbReference type="InterPro" id="IPR017441">
    <property type="entry name" value="Protein_kinase_ATP_BS"/>
</dbReference>
<feature type="compositionally biased region" description="Polar residues" evidence="7">
    <location>
        <begin position="294"/>
        <end position="310"/>
    </location>
</feature>
<evidence type="ECO:0000313" key="10">
    <source>
        <dbReference type="Proteomes" id="UP001470230"/>
    </source>
</evidence>
<dbReference type="InterPro" id="IPR000959">
    <property type="entry name" value="POLO_box_dom"/>
</dbReference>
<evidence type="ECO:0000256" key="1">
    <source>
        <dbReference type="ARBA" id="ARBA00022527"/>
    </source>
</evidence>
<dbReference type="PANTHER" id="PTHR24345">
    <property type="entry name" value="SERINE/THREONINE-PROTEIN KINASE PLK"/>
    <property type="match status" value="1"/>
</dbReference>
<dbReference type="Gene3D" id="1.10.510.10">
    <property type="entry name" value="Transferase(Phosphotransferase) domain 1"/>
    <property type="match status" value="1"/>
</dbReference>
<name>A0ABR2L596_9EUKA</name>
<organism evidence="9 10">
    <name type="scientific">Tritrichomonas musculus</name>
    <dbReference type="NCBI Taxonomy" id="1915356"/>
    <lineage>
        <taxon>Eukaryota</taxon>
        <taxon>Metamonada</taxon>
        <taxon>Parabasalia</taxon>
        <taxon>Tritrichomonadida</taxon>
        <taxon>Tritrichomonadidae</taxon>
        <taxon>Tritrichomonas</taxon>
    </lineage>
</organism>
<protein>
    <recommendedName>
        <fullName evidence="8">Protein kinase domain-containing protein</fullName>
    </recommendedName>
</protein>
<evidence type="ECO:0000259" key="8">
    <source>
        <dbReference type="PROSITE" id="PS50011"/>
    </source>
</evidence>
<feature type="binding site" evidence="6">
    <location>
        <position position="52"/>
    </location>
    <ligand>
        <name>ATP</name>
        <dbReference type="ChEBI" id="CHEBI:30616"/>
    </ligand>
</feature>
<dbReference type="PROSITE" id="PS00107">
    <property type="entry name" value="PROTEIN_KINASE_ATP"/>
    <property type="match status" value="1"/>
</dbReference>
<keyword evidence="3 6" id="KW-0547">Nucleotide-binding</keyword>
<evidence type="ECO:0000256" key="2">
    <source>
        <dbReference type="ARBA" id="ARBA00022679"/>
    </source>
</evidence>
<dbReference type="Proteomes" id="UP001470230">
    <property type="component" value="Unassembled WGS sequence"/>
</dbReference>
<gene>
    <name evidence="9" type="ORF">M9Y10_015341</name>
</gene>
<evidence type="ECO:0000313" key="9">
    <source>
        <dbReference type="EMBL" id="KAK8897395.1"/>
    </source>
</evidence>
<dbReference type="PROSITE" id="PS50011">
    <property type="entry name" value="PROTEIN_KINASE_DOM"/>
    <property type="match status" value="1"/>
</dbReference>
<dbReference type="SMART" id="SM00220">
    <property type="entry name" value="S_TKc"/>
    <property type="match status" value="1"/>
</dbReference>
<dbReference type="InterPro" id="IPR036947">
    <property type="entry name" value="POLO_box_dom_sf"/>
</dbReference>
<keyword evidence="1" id="KW-0723">Serine/threonine-protein kinase</keyword>
<dbReference type="Gene3D" id="3.30.1120.30">
    <property type="entry name" value="POLO box domain"/>
    <property type="match status" value="2"/>
</dbReference>
<feature type="region of interest" description="Disordered" evidence="7">
    <location>
        <begin position="294"/>
        <end position="320"/>
    </location>
</feature>
<dbReference type="Pfam" id="PF00069">
    <property type="entry name" value="Pkinase"/>
    <property type="match status" value="1"/>
</dbReference>
<keyword evidence="10" id="KW-1185">Reference proteome</keyword>
<dbReference type="InterPro" id="IPR011009">
    <property type="entry name" value="Kinase-like_dom_sf"/>
</dbReference>
<dbReference type="PANTHER" id="PTHR24345:SF0">
    <property type="entry name" value="CELL CYCLE SERINE_THREONINE-PROTEIN KINASE CDC5_MSD2"/>
    <property type="match status" value="1"/>
</dbReference>
<keyword evidence="5 6" id="KW-0067">ATP-binding</keyword>
<dbReference type="PROSITE" id="PS00108">
    <property type="entry name" value="PROTEIN_KINASE_ST"/>
    <property type="match status" value="1"/>
</dbReference>
<dbReference type="SUPFAM" id="SSF82615">
    <property type="entry name" value="Polo-box domain"/>
    <property type="match status" value="2"/>
</dbReference>
<comment type="caution">
    <text evidence="9">The sequence shown here is derived from an EMBL/GenBank/DDBJ whole genome shotgun (WGS) entry which is preliminary data.</text>
</comment>
<keyword evidence="2" id="KW-0808">Transferase</keyword>
<proteinExistence type="predicted"/>
<accession>A0ABR2L596</accession>
<dbReference type="InterPro" id="IPR008271">
    <property type="entry name" value="Ser/Thr_kinase_AS"/>
</dbReference>
<feature type="domain" description="Protein kinase" evidence="8">
    <location>
        <begin position="23"/>
        <end position="284"/>
    </location>
</feature>
<evidence type="ECO:0000256" key="6">
    <source>
        <dbReference type="PROSITE-ProRule" id="PRU10141"/>
    </source>
</evidence>
<dbReference type="EMBL" id="JAPFFF010000002">
    <property type="protein sequence ID" value="KAK8897395.1"/>
    <property type="molecule type" value="Genomic_DNA"/>
</dbReference>
<dbReference type="SUPFAM" id="SSF56112">
    <property type="entry name" value="Protein kinase-like (PK-like)"/>
    <property type="match status" value="1"/>
</dbReference>
<evidence type="ECO:0000256" key="7">
    <source>
        <dbReference type="SAM" id="MobiDB-lite"/>
    </source>
</evidence>
<reference evidence="9 10" key="1">
    <citation type="submission" date="2024-04" db="EMBL/GenBank/DDBJ databases">
        <title>Tritrichomonas musculus Genome.</title>
        <authorList>
            <person name="Alves-Ferreira E."/>
            <person name="Grigg M."/>
            <person name="Lorenzi H."/>
            <person name="Galac M."/>
        </authorList>
    </citation>
    <scope>NUCLEOTIDE SEQUENCE [LARGE SCALE GENOMIC DNA]</scope>
    <source>
        <strain evidence="9 10">EAF2021</strain>
    </source>
</reference>
<evidence type="ECO:0000256" key="3">
    <source>
        <dbReference type="ARBA" id="ARBA00022741"/>
    </source>
</evidence>
<keyword evidence="4" id="KW-0418">Kinase</keyword>
<evidence type="ECO:0000256" key="4">
    <source>
        <dbReference type="ARBA" id="ARBA00022777"/>
    </source>
</evidence>